<name>A0A7N0UJH4_KALFE</name>
<organism evidence="1 2">
    <name type="scientific">Kalanchoe fedtschenkoi</name>
    <name type="common">Lavender scallops</name>
    <name type="synonym">South American air plant</name>
    <dbReference type="NCBI Taxonomy" id="63787"/>
    <lineage>
        <taxon>Eukaryota</taxon>
        <taxon>Viridiplantae</taxon>
        <taxon>Streptophyta</taxon>
        <taxon>Embryophyta</taxon>
        <taxon>Tracheophyta</taxon>
        <taxon>Spermatophyta</taxon>
        <taxon>Magnoliopsida</taxon>
        <taxon>eudicotyledons</taxon>
        <taxon>Gunneridae</taxon>
        <taxon>Pentapetalae</taxon>
        <taxon>Saxifragales</taxon>
        <taxon>Crassulaceae</taxon>
        <taxon>Kalanchoe</taxon>
    </lineage>
</organism>
<proteinExistence type="predicted"/>
<evidence type="ECO:0000313" key="1">
    <source>
        <dbReference type="EnsemblPlants" id="Kaladp0070s0184.1.v1.1"/>
    </source>
</evidence>
<dbReference type="EnsemblPlants" id="Kaladp0070s0184.1.v1.1">
    <property type="protein sequence ID" value="Kaladp0070s0184.1.v1.1"/>
    <property type="gene ID" value="Kaladp0070s0184.v1.1"/>
</dbReference>
<dbReference type="AlphaFoldDB" id="A0A7N0UJH4"/>
<reference evidence="1" key="1">
    <citation type="submission" date="2021-01" db="UniProtKB">
        <authorList>
            <consortium name="EnsemblPlants"/>
        </authorList>
    </citation>
    <scope>IDENTIFICATION</scope>
</reference>
<protein>
    <recommendedName>
        <fullName evidence="3">DUF4219 domain-containing protein</fullName>
    </recommendedName>
</protein>
<dbReference type="Gramene" id="Kaladp0070s0184.1.v1.1">
    <property type="protein sequence ID" value="Kaladp0070s0184.1.v1.1"/>
    <property type="gene ID" value="Kaladp0070s0184.v1.1"/>
</dbReference>
<sequence>MVTSLWFDVAPFDGKNNFAIWRIKMKALLRREGTVRALNGKYPNDMTSAEIEEMEEVQLSLKDEVLREVSDVYLSMLDDRQRCSVVRSIGIRPLGASVFSLQLLGARWQSDGRRVAFGCYVGVFQMAYLVWVAHGSDLCDARG</sequence>
<accession>A0A7N0UJH4</accession>
<evidence type="ECO:0000313" key="2">
    <source>
        <dbReference type="Proteomes" id="UP000594263"/>
    </source>
</evidence>
<dbReference type="Proteomes" id="UP000594263">
    <property type="component" value="Unplaced"/>
</dbReference>
<keyword evidence="2" id="KW-1185">Reference proteome</keyword>
<evidence type="ECO:0008006" key="3">
    <source>
        <dbReference type="Google" id="ProtNLM"/>
    </source>
</evidence>